<sequence>MTKKRTELKLYRLVFMLDHIKECDVDETGYLIYPTTDNKLYDIYILAENKESVIFRAGSSIADRQSYFGIGNFWGDVEVLKVEEIPSEDYKEYIITDTPFEGGGLKVWCSGPGYEKSKWEELCDVKEGTNMLRVSDLNAHAGCGAVPAKTIEAALERYRLERAEQERRHKEREERKLKRQAKKVK</sequence>
<dbReference type="RefSeq" id="YP_008857410.1">
    <property type="nucleotide sequence ID" value="NC_022968.1"/>
</dbReference>
<evidence type="ECO:0000313" key="2">
    <source>
        <dbReference type="EMBL" id="AGZ17668.1"/>
    </source>
</evidence>
<dbReference type="Proteomes" id="UP000018620">
    <property type="component" value="Segment"/>
</dbReference>
<dbReference type="EMBL" id="KF550303">
    <property type="protein sequence ID" value="AGZ17668.1"/>
    <property type="molecule type" value="Genomic_DNA"/>
</dbReference>
<organism evidence="2 3">
    <name type="scientific">Escherichia phage 4MG</name>
    <dbReference type="NCBI Taxonomy" id="1391428"/>
    <lineage>
        <taxon>Viruses</taxon>
        <taxon>Duplodnaviria</taxon>
        <taxon>Heunggongvirae</taxon>
        <taxon>Uroviricota</taxon>
        <taxon>Caudoviricetes</taxon>
        <taxon>Vequintavirinae</taxon>
        <taxon>Seunavirus</taxon>
        <taxon>Seunavirus 4MG</taxon>
    </lineage>
</organism>
<feature type="compositionally biased region" description="Basic and acidic residues" evidence="1">
    <location>
        <begin position="164"/>
        <end position="176"/>
    </location>
</feature>
<evidence type="ECO:0000313" key="3">
    <source>
        <dbReference type="Proteomes" id="UP000018620"/>
    </source>
</evidence>
<gene>
    <name evidence="2" type="ORF">4MG_194</name>
</gene>
<name>V5KSY8_9CAUD</name>
<proteinExistence type="predicted"/>
<evidence type="ECO:0000256" key="1">
    <source>
        <dbReference type="SAM" id="MobiDB-lite"/>
    </source>
</evidence>
<reference evidence="2 3" key="1">
    <citation type="journal article" date="2014" name="Arch. Virol.">
        <title>Complete genome sequence of enterobacteria phage 4MG, a new member of the subgroup "PVP-SE1-like phage" of the "rV5-like viruses".</title>
        <authorList>
            <person name="Kim M."/>
            <person name="Heu S."/>
            <person name="Ryu S."/>
        </authorList>
    </citation>
    <scope>NUCLEOTIDE SEQUENCE [LARGE SCALE GENOMIC DNA]</scope>
</reference>
<protein>
    <submittedName>
        <fullName evidence="2">Hyphothetical protein</fullName>
    </submittedName>
</protein>
<keyword evidence="3" id="KW-1185">Reference proteome</keyword>
<accession>V5KSY8</accession>
<feature type="region of interest" description="Disordered" evidence="1">
    <location>
        <begin position="164"/>
        <end position="185"/>
    </location>
</feature>
<dbReference type="KEGG" id="vg:17776444"/>